<dbReference type="EMBL" id="QGNW01000354">
    <property type="protein sequence ID" value="RVW75196.1"/>
    <property type="molecule type" value="Genomic_DNA"/>
</dbReference>
<gene>
    <name evidence="1" type="ORF">CK203_061760</name>
</gene>
<evidence type="ECO:0000313" key="2">
    <source>
        <dbReference type="Proteomes" id="UP000288805"/>
    </source>
</evidence>
<comment type="caution">
    <text evidence="1">The sequence shown here is derived from an EMBL/GenBank/DDBJ whole genome shotgun (WGS) entry which is preliminary data.</text>
</comment>
<protein>
    <submittedName>
        <fullName evidence="1">Uncharacterized protein</fullName>
    </submittedName>
</protein>
<name>A0A438GSK3_VITVI</name>
<dbReference type="Proteomes" id="UP000288805">
    <property type="component" value="Unassembled WGS sequence"/>
</dbReference>
<dbReference type="AlphaFoldDB" id="A0A438GSK3"/>
<reference evidence="1 2" key="1">
    <citation type="journal article" date="2018" name="PLoS Genet.">
        <title>Population sequencing reveals clonal diversity and ancestral inbreeding in the grapevine cultivar Chardonnay.</title>
        <authorList>
            <person name="Roach M.J."/>
            <person name="Johnson D.L."/>
            <person name="Bohlmann J."/>
            <person name="van Vuuren H.J."/>
            <person name="Jones S.J."/>
            <person name="Pretorius I.S."/>
            <person name="Schmidt S.A."/>
            <person name="Borneman A.R."/>
        </authorList>
    </citation>
    <scope>NUCLEOTIDE SEQUENCE [LARGE SCALE GENOMIC DNA]</scope>
    <source>
        <strain evidence="2">cv. Chardonnay</strain>
        <tissue evidence="1">Leaf</tissue>
    </source>
</reference>
<accession>A0A438GSK3</accession>
<evidence type="ECO:0000313" key="1">
    <source>
        <dbReference type="EMBL" id="RVW75196.1"/>
    </source>
</evidence>
<sequence>MVGPIKLLVKTTHGQTFNGSSSSKNLTWVFILVLVQICGCKGCIKEEK</sequence>
<proteinExistence type="predicted"/>
<organism evidence="1 2">
    <name type="scientific">Vitis vinifera</name>
    <name type="common">Grape</name>
    <dbReference type="NCBI Taxonomy" id="29760"/>
    <lineage>
        <taxon>Eukaryota</taxon>
        <taxon>Viridiplantae</taxon>
        <taxon>Streptophyta</taxon>
        <taxon>Embryophyta</taxon>
        <taxon>Tracheophyta</taxon>
        <taxon>Spermatophyta</taxon>
        <taxon>Magnoliopsida</taxon>
        <taxon>eudicotyledons</taxon>
        <taxon>Gunneridae</taxon>
        <taxon>Pentapetalae</taxon>
        <taxon>rosids</taxon>
        <taxon>Vitales</taxon>
        <taxon>Vitaceae</taxon>
        <taxon>Viteae</taxon>
        <taxon>Vitis</taxon>
    </lineage>
</organism>